<organism evidence="2 3">
    <name type="scientific">Lactuca virosa</name>
    <dbReference type="NCBI Taxonomy" id="75947"/>
    <lineage>
        <taxon>Eukaryota</taxon>
        <taxon>Viridiplantae</taxon>
        <taxon>Streptophyta</taxon>
        <taxon>Embryophyta</taxon>
        <taxon>Tracheophyta</taxon>
        <taxon>Spermatophyta</taxon>
        <taxon>Magnoliopsida</taxon>
        <taxon>eudicotyledons</taxon>
        <taxon>Gunneridae</taxon>
        <taxon>Pentapetalae</taxon>
        <taxon>asterids</taxon>
        <taxon>campanulids</taxon>
        <taxon>Asterales</taxon>
        <taxon>Asteraceae</taxon>
        <taxon>Cichorioideae</taxon>
        <taxon>Cichorieae</taxon>
        <taxon>Lactucinae</taxon>
        <taxon>Lactuca</taxon>
    </lineage>
</organism>
<feature type="compositionally biased region" description="Acidic residues" evidence="1">
    <location>
        <begin position="177"/>
        <end position="186"/>
    </location>
</feature>
<evidence type="ECO:0000256" key="1">
    <source>
        <dbReference type="SAM" id="MobiDB-lite"/>
    </source>
</evidence>
<protein>
    <submittedName>
        <fullName evidence="2">Uncharacterized protein</fullName>
    </submittedName>
</protein>
<comment type="caution">
    <text evidence="2">The sequence shown here is derived from an EMBL/GenBank/DDBJ whole genome shotgun (WGS) entry which is preliminary data.</text>
</comment>
<dbReference type="EMBL" id="CAKMRJ010000001">
    <property type="protein sequence ID" value="CAH1413434.1"/>
    <property type="molecule type" value="Genomic_DNA"/>
</dbReference>
<accession>A0AAU9LP09</accession>
<sequence length="249" mass="27176">MTFLKELFASIYEPFFGLNEMDYELHEVEVVDVGKEDVLLPRVGLELHKVLDEVEQGLDEILGEGSFQKQSQTYDATQSDYGGNDEDVTNVEFNDGKDDGVLVDKVKLDAEQITLMLEAGYNMEEIEGMEGVELELDDMPPLELDMEDVLDHPSDNDDDAIINDVDGVVDDAIIEVDDGGEQEEGGDDGHLGDDEGEQEEGGDDDPSDNDDDAIINDVDGVVDDAIIEVDDGGEQEEGGDDGHLGDDEA</sequence>
<keyword evidence="3" id="KW-1185">Reference proteome</keyword>
<evidence type="ECO:0000313" key="2">
    <source>
        <dbReference type="EMBL" id="CAH1413434.1"/>
    </source>
</evidence>
<dbReference type="Proteomes" id="UP001157418">
    <property type="component" value="Unassembled WGS sequence"/>
</dbReference>
<reference evidence="2 3" key="1">
    <citation type="submission" date="2022-01" db="EMBL/GenBank/DDBJ databases">
        <authorList>
            <person name="Xiong W."/>
            <person name="Schranz E."/>
        </authorList>
    </citation>
    <scope>NUCLEOTIDE SEQUENCE [LARGE SCALE GENOMIC DNA]</scope>
</reference>
<proteinExistence type="predicted"/>
<dbReference type="AlphaFoldDB" id="A0AAU9LP09"/>
<gene>
    <name evidence="2" type="ORF">LVIROSA_LOCUS1395</name>
</gene>
<feature type="compositionally biased region" description="Acidic residues" evidence="1">
    <location>
        <begin position="194"/>
        <end position="239"/>
    </location>
</feature>
<evidence type="ECO:0000313" key="3">
    <source>
        <dbReference type="Proteomes" id="UP001157418"/>
    </source>
</evidence>
<feature type="region of interest" description="Disordered" evidence="1">
    <location>
        <begin position="177"/>
        <end position="249"/>
    </location>
</feature>
<name>A0AAU9LP09_9ASTR</name>
<feature type="compositionally biased region" description="Basic and acidic residues" evidence="1">
    <location>
        <begin position="240"/>
        <end position="249"/>
    </location>
</feature>